<dbReference type="InterPro" id="IPR005162">
    <property type="entry name" value="Retrotrans_gag_dom"/>
</dbReference>
<reference evidence="3" key="1">
    <citation type="submission" date="2025-08" db="UniProtKB">
        <authorList>
            <consortium name="RefSeq"/>
        </authorList>
    </citation>
    <scope>IDENTIFICATION</scope>
    <source>
        <tissue evidence="3">Whole larvae</tissue>
    </source>
</reference>
<evidence type="ECO:0000259" key="1">
    <source>
        <dbReference type="Pfam" id="PF03732"/>
    </source>
</evidence>
<dbReference type="GeneID" id="128200390"/>
<proteinExistence type="predicted"/>
<evidence type="ECO:0000313" key="2">
    <source>
        <dbReference type="Proteomes" id="UP001652740"/>
    </source>
</evidence>
<keyword evidence="2" id="KW-1185">Reference proteome</keyword>
<dbReference type="PANTHER" id="PTHR33223:SF6">
    <property type="entry name" value="CCHC-TYPE DOMAIN-CONTAINING PROTEIN"/>
    <property type="match status" value="1"/>
</dbReference>
<feature type="domain" description="Retrotransposon gag" evidence="1">
    <location>
        <begin position="72"/>
        <end position="165"/>
    </location>
</feature>
<gene>
    <name evidence="3" type="primary">LOC128200390</name>
</gene>
<dbReference type="PANTHER" id="PTHR33223">
    <property type="entry name" value="CCHC-TYPE DOMAIN-CONTAINING PROTEIN"/>
    <property type="match status" value="1"/>
</dbReference>
<dbReference type="RefSeq" id="XP_052749665.1">
    <property type="nucleotide sequence ID" value="XM_052893705.1"/>
</dbReference>
<name>A0ABM3MEU2_GALME</name>
<accession>A0ABM3MEU2</accession>
<dbReference type="Pfam" id="PF03732">
    <property type="entry name" value="Retrotrans_gag"/>
    <property type="match status" value="1"/>
</dbReference>
<protein>
    <submittedName>
        <fullName evidence="3">Uncharacterized protein LOC128200390</fullName>
    </submittedName>
</protein>
<evidence type="ECO:0000313" key="3">
    <source>
        <dbReference type="RefSeq" id="XP_052749665.1"/>
    </source>
</evidence>
<organism evidence="2 3">
    <name type="scientific">Galleria mellonella</name>
    <name type="common">Greater wax moth</name>
    <dbReference type="NCBI Taxonomy" id="7137"/>
    <lineage>
        <taxon>Eukaryota</taxon>
        <taxon>Metazoa</taxon>
        <taxon>Ecdysozoa</taxon>
        <taxon>Arthropoda</taxon>
        <taxon>Hexapoda</taxon>
        <taxon>Insecta</taxon>
        <taxon>Pterygota</taxon>
        <taxon>Neoptera</taxon>
        <taxon>Endopterygota</taxon>
        <taxon>Lepidoptera</taxon>
        <taxon>Glossata</taxon>
        <taxon>Ditrysia</taxon>
        <taxon>Pyraloidea</taxon>
        <taxon>Pyralidae</taxon>
        <taxon>Galleriinae</taxon>
        <taxon>Galleria</taxon>
    </lineage>
</organism>
<dbReference type="Proteomes" id="UP001652740">
    <property type="component" value="Unplaced"/>
</dbReference>
<sequence>MSQQNIDTKPKFCEQNVPLNTLLQLIPDFDTTQSGQVYKFIRSCDSAFKLASLEQEEILLIYALNKISGSTSSDIHAKLYSNWDDLKTFLIQKFSQTKTLSHLNLELQSLFQKPNESVTEFFHRVDLCRNKILEKLTTEVVDATLIGRKTTTEETALNVFINGLSSDIGVMLRTKGFDSLTHAGNFAIQEEKIRKMNTARQSLFKNSRITTPLYSNVVRQPPQINQPQIHKPPDKHTINTNPRKFIICNYCKKPGHHITNCRKRIFNNSRNNQFPRNNPTPARVNHLNLQPAELTGTVSETVPTYCPNISMITEGQDITLEPQINDLQIQ</sequence>